<sequence length="298" mass="32417">MNTPDTVILPISFIFHLSDFTHASEVAFMHALKLGLITEAALSIMHITSDSADAGWLDFPAVRLTLERWGILPEGSKRSDVADTGLQVQKVLAEGRDPADAVLNYLAQEPADLVVLATHQHDGMARWLHRAVAEPIARRSKTMTLFIPHRSNGFVAPEDGRITLQHVLLPVDRVPPPQDAIDIAADLTRAFGVEQVAFTLLYIGAEGDQPMMQLPQRDGWTWNTVVRQGHVVEQILEVAAHCAADLIVMTTQGHQGFLDALRGSTSERVVRGGSLSSSCGTGGLSGLMDDLFLDFDDA</sequence>
<dbReference type="InterPro" id="IPR006016">
    <property type="entry name" value="UspA"/>
</dbReference>
<comment type="similarity">
    <text evidence="1">Belongs to the universal stress protein A family.</text>
</comment>
<dbReference type="InterPro" id="IPR014729">
    <property type="entry name" value="Rossmann-like_a/b/a_fold"/>
</dbReference>
<organism evidence="3 4">
    <name type="scientific">Entotheonella factor</name>
    <dbReference type="NCBI Taxonomy" id="1429438"/>
    <lineage>
        <taxon>Bacteria</taxon>
        <taxon>Pseudomonadati</taxon>
        <taxon>Nitrospinota/Tectimicrobiota group</taxon>
        <taxon>Candidatus Tectimicrobiota</taxon>
        <taxon>Candidatus Entotheonellia</taxon>
        <taxon>Candidatus Entotheonellales</taxon>
        <taxon>Candidatus Entotheonellaceae</taxon>
        <taxon>Candidatus Entotheonella</taxon>
    </lineage>
</organism>
<comment type="caution">
    <text evidence="3">The sequence shown here is derived from an EMBL/GenBank/DDBJ whole genome shotgun (WGS) entry which is preliminary data.</text>
</comment>
<dbReference type="EMBL" id="AZHW01000962">
    <property type="protein sequence ID" value="ETW95047.1"/>
    <property type="molecule type" value="Genomic_DNA"/>
</dbReference>
<evidence type="ECO:0000313" key="4">
    <source>
        <dbReference type="Proteomes" id="UP000019141"/>
    </source>
</evidence>
<reference evidence="3 4" key="1">
    <citation type="journal article" date="2014" name="Nature">
        <title>An environmental bacterial taxon with a large and distinct metabolic repertoire.</title>
        <authorList>
            <person name="Wilson M.C."/>
            <person name="Mori T."/>
            <person name="Ruckert C."/>
            <person name="Uria A.R."/>
            <person name="Helf M.J."/>
            <person name="Takada K."/>
            <person name="Gernert C."/>
            <person name="Steffens U.A."/>
            <person name="Heycke N."/>
            <person name="Schmitt S."/>
            <person name="Rinke C."/>
            <person name="Helfrich E.J."/>
            <person name="Brachmann A.O."/>
            <person name="Gurgui C."/>
            <person name="Wakimoto T."/>
            <person name="Kracht M."/>
            <person name="Crusemann M."/>
            <person name="Hentschel U."/>
            <person name="Abe I."/>
            <person name="Matsunaga S."/>
            <person name="Kalinowski J."/>
            <person name="Takeyama H."/>
            <person name="Piel J."/>
        </authorList>
    </citation>
    <scope>NUCLEOTIDE SEQUENCE [LARGE SCALE GENOMIC DNA]</scope>
    <source>
        <strain evidence="4">TSY1</strain>
    </source>
</reference>
<dbReference type="SUPFAM" id="SSF52402">
    <property type="entry name" value="Adenine nucleotide alpha hydrolases-like"/>
    <property type="match status" value="2"/>
</dbReference>
<evidence type="ECO:0000259" key="2">
    <source>
        <dbReference type="Pfam" id="PF00582"/>
    </source>
</evidence>
<feature type="domain" description="UspA" evidence="2">
    <location>
        <begin position="223"/>
        <end position="271"/>
    </location>
</feature>
<gene>
    <name evidence="3" type="ORF">ETSY1_32255</name>
</gene>
<dbReference type="Pfam" id="PF00582">
    <property type="entry name" value="Usp"/>
    <property type="match status" value="2"/>
</dbReference>
<dbReference type="AlphaFoldDB" id="W4LAL8"/>
<dbReference type="Gene3D" id="3.40.50.12370">
    <property type="match status" value="1"/>
</dbReference>
<dbReference type="CDD" id="cd00293">
    <property type="entry name" value="USP-like"/>
    <property type="match status" value="2"/>
</dbReference>
<dbReference type="PANTHER" id="PTHR46268:SF6">
    <property type="entry name" value="UNIVERSAL STRESS PROTEIN UP12"/>
    <property type="match status" value="1"/>
</dbReference>
<accession>W4LAL8</accession>
<keyword evidence="4" id="KW-1185">Reference proteome</keyword>
<dbReference type="Proteomes" id="UP000019141">
    <property type="component" value="Unassembled WGS sequence"/>
</dbReference>
<evidence type="ECO:0000256" key="1">
    <source>
        <dbReference type="ARBA" id="ARBA00008791"/>
    </source>
</evidence>
<name>W4LAL8_ENTF1</name>
<dbReference type="HOGENOM" id="CLU_1015414_0_0_7"/>
<proteinExistence type="inferred from homology"/>
<evidence type="ECO:0000313" key="3">
    <source>
        <dbReference type="EMBL" id="ETW95047.1"/>
    </source>
</evidence>
<dbReference type="Gene3D" id="3.40.50.620">
    <property type="entry name" value="HUPs"/>
    <property type="match status" value="1"/>
</dbReference>
<dbReference type="PANTHER" id="PTHR46268">
    <property type="entry name" value="STRESS RESPONSE PROTEIN NHAX"/>
    <property type="match status" value="1"/>
</dbReference>
<protein>
    <recommendedName>
        <fullName evidence="2">UspA domain-containing protein</fullName>
    </recommendedName>
</protein>
<feature type="domain" description="UspA" evidence="2">
    <location>
        <begin position="19"/>
        <end position="147"/>
    </location>
</feature>